<dbReference type="GO" id="GO:0071949">
    <property type="term" value="F:FAD binding"/>
    <property type="evidence" value="ECO:0007669"/>
    <property type="project" value="InterPro"/>
</dbReference>
<dbReference type="InterPro" id="IPR016171">
    <property type="entry name" value="Vanillyl_alc_oxidase_C-sub2"/>
</dbReference>
<accession>A0A6B2K0Z7</accession>
<dbReference type="PANTHER" id="PTHR43716">
    <property type="entry name" value="D-2-HYDROXYGLUTARATE DEHYDROGENASE, MITOCHONDRIAL"/>
    <property type="match status" value="1"/>
</dbReference>
<dbReference type="Gene3D" id="3.30.465.10">
    <property type="match status" value="1"/>
</dbReference>
<dbReference type="InterPro" id="IPR004113">
    <property type="entry name" value="FAD-bd_oxidored_4_C"/>
</dbReference>
<dbReference type="FunFam" id="1.10.45.10:FF:000001">
    <property type="entry name" value="D-lactate dehydrogenase mitochondrial"/>
    <property type="match status" value="1"/>
</dbReference>
<dbReference type="Gene3D" id="1.10.45.10">
    <property type="entry name" value="Vanillyl-alcohol Oxidase, Chain A, domain 4"/>
    <property type="match status" value="1"/>
</dbReference>
<dbReference type="PANTHER" id="PTHR43716:SF2">
    <property type="entry name" value="BLL6224 PROTEIN"/>
    <property type="match status" value="1"/>
</dbReference>
<dbReference type="SUPFAM" id="SSF56176">
    <property type="entry name" value="FAD-binding/transporter-associated domain-like"/>
    <property type="match status" value="1"/>
</dbReference>
<dbReference type="Proteomes" id="UP000474757">
    <property type="component" value="Unassembled WGS sequence"/>
</dbReference>
<dbReference type="GO" id="GO:0022904">
    <property type="term" value="P:respiratory electron transport chain"/>
    <property type="evidence" value="ECO:0007669"/>
    <property type="project" value="TreeGrafter"/>
</dbReference>
<evidence type="ECO:0000256" key="4">
    <source>
        <dbReference type="ARBA" id="ARBA00022827"/>
    </source>
</evidence>
<dbReference type="InterPro" id="IPR016167">
    <property type="entry name" value="FAD-bd_PCMH_sub1"/>
</dbReference>
<dbReference type="Pfam" id="PF01565">
    <property type="entry name" value="FAD_binding_4"/>
    <property type="match status" value="1"/>
</dbReference>
<dbReference type="InterPro" id="IPR036318">
    <property type="entry name" value="FAD-bd_PCMH-like_sf"/>
</dbReference>
<dbReference type="Pfam" id="PF02913">
    <property type="entry name" value="FAD-oxidase_C"/>
    <property type="match status" value="1"/>
</dbReference>
<evidence type="ECO:0000259" key="5">
    <source>
        <dbReference type="PROSITE" id="PS51387"/>
    </source>
</evidence>
<keyword evidence="4" id="KW-0274">FAD</keyword>
<evidence type="ECO:0000256" key="1">
    <source>
        <dbReference type="ARBA" id="ARBA00001974"/>
    </source>
</evidence>
<dbReference type="PROSITE" id="PS51387">
    <property type="entry name" value="FAD_PCMH"/>
    <property type="match status" value="1"/>
</dbReference>
<organism evidence="6 7">
    <name type="scientific">Pseudoroseicyclus tamaricis</name>
    <dbReference type="NCBI Taxonomy" id="2705421"/>
    <lineage>
        <taxon>Bacteria</taxon>
        <taxon>Pseudomonadati</taxon>
        <taxon>Pseudomonadota</taxon>
        <taxon>Alphaproteobacteria</taxon>
        <taxon>Rhodobacterales</taxon>
        <taxon>Paracoccaceae</taxon>
        <taxon>Pseudoroseicyclus</taxon>
    </lineage>
</organism>
<keyword evidence="7" id="KW-1185">Reference proteome</keyword>
<dbReference type="AlphaFoldDB" id="A0A6B2K0Z7"/>
<evidence type="ECO:0000313" key="7">
    <source>
        <dbReference type="Proteomes" id="UP000474757"/>
    </source>
</evidence>
<dbReference type="RefSeq" id="WP_163895749.1">
    <property type="nucleotide sequence ID" value="NZ_JAAFYS010000004.1"/>
</dbReference>
<dbReference type="SUPFAM" id="SSF55103">
    <property type="entry name" value="FAD-linked oxidases, C-terminal domain"/>
    <property type="match status" value="1"/>
</dbReference>
<dbReference type="InterPro" id="IPR016166">
    <property type="entry name" value="FAD-bd_PCMH"/>
</dbReference>
<dbReference type="Gene3D" id="3.30.70.2740">
    <property type="match status" value="1"/>
</dbReference>
<evidence type="ECO:0000313" key="6">
    <source>
        <dbReference type="EMBL" id="NDV02619.1"/>
    </source>
</evidence>
<feature type="domain" description="FAD-binding PCMH-type" evidence="5">
    <location>
        <begin position="33"/>
        <end position="212"/>
    </location>
</feature>
<dbReference type="EMBL" id="JAAGAB010000004">
    <property type="protein sequence ID" value="NDV02619.1"/>
    <property type="molecule type" value="Genomic_DNA"/>
</dbReference>
<proteinExistence type="inferred from homology"/>
<sequence length="469" mass="48635">MTYLDAAAAIVGPTQILTGEALAPWRRDWTGQYLSDPAGLVRPGSTAEVSALLALASRHGQAIVPVSGATGLTGGAVAGPEAVLLSTERLSTIRSISAAERTAEVEAGVVLSTLHAAAEEEGLLYPVTFGARGSARIGGLLATNAGGSNVLAYGNTRDTCLGIEAVLPDGRVLSLMSALHKDNSGLNLRHLMIGSEGQLGIITAAVLKLVPAPRIRATAMLAPRDLAAALTLLNRLQDETGGKVVACEYMPDIYIAGHLRYVAGAREPFGQRHAHNVMIELASPSAADAAPGEDGQPRLSAQLEALLAGALEEGLILDATIAQSEAQRAEMWARRESAAELTFARRPFVDCDIAVPLAQVAAFLQLIRQRVRALVPGAEDMVVAHLGDGNIHYTIYPGEAGLAQAAELRALVDGTAVELGGSFSAEHGIGLSKLPAMRAVKDPVAVETMRAIKAALDPAGLLNAGKTIP</sequence>
<comment type="caution">
    <text evidence="6">The sequence shown here is derived from an EMBL/GenBank/DDBJ whole genome shotgun (WGS) entry which is preliminary data.</text>
</comment>
<reference evidence="6 7" key="1">
    <citation type="submission" date="2020-02" db="EMBL/GenBank/DDBJ databases">
        <title>Pseudoroseicyclus tamarix, sp. nov., isolated from offshore sediment of a Tamarix chinensis forest.</title>
        <authorList>
            <person name="Gai Y."/>
        </authorList>
    </citation>
    <scope>NUCLEOTIDE SEQUENCE [LARGE SCALE GENOMIC DNA]</scope>
    <source>
        <strain evidence="6 7">CLL3-39</strain>
    </source>
</reference>
<name>A0A6B2K0Z7_9RHOB</name>
<evidence type="ECO:0000256" key="3">
    <source>
        <dbReference type="ARBA" id="ARBA00022630"/>
    </source>
</evidence>
<dbReference type="InterPro" id="IPR016164">
    <property type="entry name" value="FAD-linked_Oxase-like_C"/>
</dbReference>
<gene>
    <name evidence="6" type="ORF">GZA08_16750</name>
</gene>
<dbReference type="GO" id="GO:0003824">
    <property type="term" value="F:catalytic activity"/>
    <property type="evidence" value="ECO:0007669"/>
    <property type="project" value="InterPro"/>
</dbReference>
<keyword evidence="3" id="KW-0285">Flavoprotein</keyword>
<dbReference type="InterPro" id="IPR016169">
    <property type="entry name" value="FAD-bd_PCMH_sub2"/>
</dbReference>
<comment type="cofactor">
    <cofactor evidence="1">
        <name>FAD</name>
        <dbReference type="ChEBI" id="CHEBI:57692"/>
    </cofactor>
</comment>
<protein>
    <submittedName>
        <fullName evidence="6">FAD-binding oxidoreductase</fullName>
    </submittedName>
</protein>
<dbReference type="Gene3D" id="3.30.70.2190">
    <property type="match status" value="1"/>
</dbReference>
<dbReference type="InterPro" id="IPR051264">
    <property type="entry name" value="FAD-oxidored/transferase_4"/>
</dbReference>
<dbReference type="InterPro" id="IPR006094">
    <property type="entry name" value="Oxid_FAD_bind_N"/>
</dbReference>
<dbReference type="Gene3D" id="3.30.43.10">
    <property type="entry name" value="Uridine Diphospho-n-acetylenolpyruvylglucosamine Reductase, domain 2"/>
    <property type="match status" value="1"/>
</dbReference>
<comment type="similarity">
    <text evidence="2">Belongs to the FAD-binding oxidoreductase/transferase type 4 family.</text>
</comment>
<evidence type="ECO:0000256" key="2">
    <source>
        <dbReference type="ARBA" id="ARBA00008000"/>
    </source>
</evidence>